<proteinExistence type="inferred from homology"/>
<protein>
    <submittedName>
        <fullName evidence="5">Acyl-CoA N-acyltransferase</fullName>
    </submittedName>
</protein>
<dbReference type="InterPro" id="IPR000182">
    <property type="entry name" value="GNAT_dom"/>
</dbReference>
<dbReference type="PANTHER" id="PTHR43792:SF8">
    <property type="entry name" value="[RIBOSOMAL PROTEIN US5]-ALANINE N-ACETYLTRANSFERASE"/>
    <property type="match status" value="1"/>
</dbReference>
<dbReference type="SUPFAM" id="SSF55729">
    <property type="entry name" value="Acyl-CoA N-acyltransferases (Nat)"/>
    <property type="match status" value="1"/>
</dbReference>
<gene>
    <name evidence="5" type="ORF">C8A05DRAFT_11468</name>
</gene>
<dbReference type="Gene3D" id="3.40.630.30">
    <property type="match status" value="1"/>
</dbReference>
<comment type="caution">
    <text evidence="5">The sequence shown here is derived from an EMBL/GenBank/DDBJ whole genome shotgun (WGS) entry which is preliminary data.</text>
</comment>
<evidence type="ECO:0000256" key="1">
    <source>
        <dbReference type="ARBA" id="ARBA00022679"/>
    </source>
</evidence>
<evidence type="ECO:0000256" key="3">
    <source>
        <dbReference type="ARBA" id="ARBA00038502"/>
    </source>
</evidence>
<dbReference type="GO" id="GO:0016747">
    <property type="term" value="F:acyltransferase activity, transferring groups other than amino-acyl groups"/>
    <property type="evidence" value="ECO:0007669"/>
    <property type="project" value="InterPro"/>
</dbReference>
<reference evidence="5" key="2">
    <citation type="submission" date="2023-05" db="EMBL/GenBank/DDBJ databases">
        <authorList>
            <consortium name="Lawrence Berkeley National Laboratory"/>
            <person name="Steindorff A."/>
            <person name="Hensen N."/>
            <person name="Bonometti L."/>
            <person name="Westerberg I."/>
            <person name="Brannstrom I.O."/>
            <person name="Guillou S."/>
            <person name="Cros-Aarteil S."/>
            <person name="Calhoun S."/>
            <person name="Haridas S."/>
            <person name="Kuo A."/>
            <person name="Mondo S."/>
            <person name="Pangilinan J."/>
            <person name="Riley R."/>
            <person name="Labutti K."/>
            <person name="Andreopoulos B."/>
            <person name="Lipzen A."/>
            <person name="Chen C."/>
            <person name="Yanf M."/>
            <person name="Daum C."/>
            <person name="Ng V."/>
            <person name="Clum A."/>
            <person name="Ohm R."/>
            <person name="Martin F."/>
            <person name="Silar P."/>
            <person name="Natvig D."/>
            <person name="Lalanne C."/>
            <person name="Gautier V."/>
            <person name="Ament-Velasquez S.L."/>
            <person name="Kruys A."/>
            <person name="Hutchinson M.I."/>
            <person name="Powell A.J."/>
            <person name="Barry K."/>
            <person name="Miller A.N."/>
            <person name="Grigoriev I.V."/>
            <person name="Debuchy R."/>
            <person name="Gladieux P."/>
            <person name="Thoren M.H."/>
            <person name="Johannesson H."/>
        </authorList>
    </citation>
    <scope>NUCLEOTIDE SEQUENCE</scope>
    <source>
        <strain evidence="5">CBS 103.79</strain>
    </source>
</reference>
<dbReference type="AlphaFoldDB" id="A0AAN6MVL6"/>
<dbReference type="Proteomes" id="UP001303889">
    <property type="component" value="Unassembled WGS sequence"/>
</dbReference>
<comment type="similarity">
    <text evidence="3">Belongs to the acetyltransferase family. RimJ subfamily.</text>
</comment>
<organism evidence="5 6">
    <name type="scientific">Staphylotrichum tortipilum</name>
    <dbReference type="NCBI Taxonomy" id="2831512"/>
    <lineage>
        <taxon>Eukaryota</taxon>
        <taxon>Fungi</taxon>
        <taxon>Dikarya</taxon>
        <taxon>Ascomycota</taxon>
        <taxon>Pezizomycotina</taxon>
        <taxon>Sordariomycetes</taxon>
        <taxon>Sordariomycetidae</taxon>
        <taxon>Sordariales</taxon>
        <taxon>Chaetomiaceae</taxon>
        <taxon>Staphylotrichum</taxon>
    </lineage>
</organism>
<reference evidence="5" key="1">
    <citation type="journal article" date="2023" name="Mol. Phylogenet. Evol.">
        <title>Genome-scale phylogeny and comparative genomics of the fungal order Sordariales.</title>
        <authorList>
            <person name="Hensen N."/>
            <person name="Bonometti L."/>
            <person name="Westerberg I."/>
            <person name="Brannstrom I.O."/>
            <person name="Guillou S."/>
            <person name="Cros-Aarteil S."/>
            <person name="Calhoun S."/>
            <person name="Haridas S."/>
            <person name="Kuo A."/>
            <person name="Mondo S."/>
            <person name="Pangilinan J."/>
            <person name="Riley R."/>
            <person name="LaButti K."/>
            <person name="Andreopoulos B."/>
            <person name="Lipzen A."/>
            <person name="Chen C."/>
            <person name="Yan M."/>
            <person name="Daum C."/>
            <person name="Ng V."/>
            <person name="Clum A."/>
            <person name="Steindorff A."/>
            <person name="Ohm R.A."/>
            <person name="Martin F."/>
            <person name="Silar P."/>
            <person name="Natvig D.O."/>
            <person name="Lalanne C."/>
            <person name="Gautier V."/>
            <person name="Ament-Velasquez S.L."/>
            <person name="Kruys A."/>
            <person name="Hutchinson M.I."/>
            <person name="Powell A.J."/>
            <person name="Barry K."/>
            <person name="Miller A.N."/>
            <person name="Grigoriev I.V."/>
            <person name="Debuchy R."/>
            <person name="Gladieux P."/>
            <person name="Hiltunen Thoren M."/>
            <person name="Johannesson H."/>
        </authorList>
    </citation>
    <scope>NUCLEOTIDE SEQUENCE</scope>
    <source>
        <strain evidence="5">CBS 103.79</strain>
    </source>
</reference>
<dbReference type="InterPro" id="IPR051531">
    <property type="entry name" value="N-acetyltransferase"/>
</dbReference>
<sequence length="188" mass="20182">PTTIIPLSTTLLRPLIPSDAPSLQLAADSPAIAQHMSYQFPSPYTLADAHKWIAIATALTVPGTTLRPSFGICDAATGAVLGGVGVKPRADVEERTFEVGYWLAEGKWGQGLMTEVLGAYVDWFFGAVPTAVRLEGVVFGGNEASGRVLEKVGFVYEGTRRKAGTKNGRVFDILVYGLLREEWGAKKE</sequence>
<dbReference type="Pfam" id="PF13302">
    <property type="entry name" value="Acetyltransf_3"/>
    <property type="match status" value="1"/>
</dbReference>
<dbReference type="EMBL" id="MU855319">
    <property type="protein sequence ID" value="KAK3906758.1"/>
    <property type="molecule type" value="Genomic_DNA"/>
</dbReference>
<keyword evidence="2" id="KW-0012">Acyltransferase</keyword>
<evidence type="ECO:0000313" key="5">
    <source>
        <dbReference type="EMBL" id="KAK3906758.1"/>
    </source>
</evidence>
<name>A0AAN6MVL6_9PEZI</name>
<evidence type="ECO:0000259" key="4">
    <source>
        <dbReference type="Pfam" id="PF13302"/>
    </source>
</evidence>
<evidence type="ECO:0000313" key="6">
    <source>
        <dbReference type="Proteomes" id="UP001303889"/>
    </source>
</evidence>
<keyword evidence="1" id="KW-0808">Transferase</keyword>
<accession>A0AAN6MVL6</accession>
<dbReference type="InterPro" id="IPR016181">
    <property type="entry name" value="Acyl_CoA_acyltransferase"/>
</dbReference>
<feature type="non-terminal residue" evidence="5">
    <location>
        <position position="1"/>
    </location>
</feature>
<evidence type="ECO:0000256" key="2">
    <source>
        <dbReference type="ARBA" id="ARBA00023315"/>
    </source>
</evidence>
<keyword evidence="6" id="KW-1185">Reference proteome</keyword>
<dbReference type="PANTHER" id="PTHR43792">
    <property type="entry name" value="GNAT FAMILY, PUTATIVE (AFU_ORTHOLOGUE AFUA_3G00765)-RELATED-RELATED"/>
    <property type="match status" value="1"/>
</dbReference>
<feature type="domain" description="N-acetyltransferase" evidence="4">
    <location>
        <begin position="11"/>
        <end position="155"/>
    </location>
</feature>